<feature type="domain" description="Glycosyltransferase 2-like" evidence="7">
    <location>
        <begin position="42"/>
        <end position="152"/>
    </location>
</feature>
<name>A0A126SXZ8_9BACT</name>
<evidence type="ECO:0000259" key="7">
    <source>
        <dbReference type="Pfam" id="PF00535"/>
    </source>
</evidence>
<reference evidence="8" key="1">
    <citation type="journal article" date="2016" name="Appl. Environ. Microbiol.">
        <title>Functional Metagenomics of a Biostimulated Petroleum-Contaminated Soil Reveals an Extraordinary Diversity of Extradiol Dioxygenases.</title>
        <authorList>
            <person name="Terron-Gonzalez L."/>
            <person name="Martin-Cabello G."/>
            <person name="Ferrer M."/>
            <person name="Santero E."/>
        </authorList>
    </citation>
    <scope>NUCLEOTIDE SEQUENCE</scope>
</reference>
<dbReference type="SUPFAM" id="SSF53448">
    <property type="entry name" value="Nucleotide-diphospho-sugar transferases"/>
    <property type="match status" value="1"/>
</dbReference>
<keyword evidence="3" id="KW-0328">Glycosyltransferase</keyword>
<keyword evidence="5 6" id="KW-0472">Membrane</keyword>
<comment type="subcellular location">
    <subcellularLocation>
        <location evidence="1">Cell membrane</location>
    </subcellularLocation>
</comment>
<dbReference type="Gene3D" id="3.90.550.10">
    <property type="entry name" value="Spore Coat Polysaccharide Biosynthesis Protein SpsA, Chain A"/>
    <property type="match status" value="1"/>
</dbReference>
<keyword evidence="6" id="KW-0812">Transmembrane</keyword>
<dbReference type="InterPro" id="IPR001173">
    <property type="entry name" value="Glyco_trans_2-like"/>
</dbReference>
<evidence type="ECO:0000313" key="8">
    <source>
        <dbReference type="EMBL" id="AMK59173.1"/>
    </source>
</evidence>
<dbReference type="EMBL" id="KU144971">
    <property type="protein sequence ID" value="AMK59173.1"/>
    <property type="molecule type" value="Genomic_DNA"/>
</dbReference>
<sequence>MATVPFFALSPNAVVSLLGLTHGPDPTVPTPREDWRQATVNVVIPALNEQENIALCLASVLRQTKPPERIILIDDGSSDATLEFAQRFCAVNNLPLTTVHRAHPIGKTPTIKRQAREFPADVEFILDADTILESENYIARTVEELYKGLGIASACGTILPLRQRDRHQALSAPAMQAFIQAVPQAAARFEPGRLPGAERAVTNLYRDVLYLFLQRFVYRGQMAFFGSIINPVGCAVAYRQAYVKDLFDRYEPILGDDLTNSEDIFIGFALVDQGYRNIQLTDVYARSLEPESPRVPRQLYLWSSSFLQSCYYFDELLRSPFKGLRRHRQHHQTRAGAEQRQVREQYRQPFGLEYSRRYGRPLGWSVFMAAAEKIFFPTILLIMVLRGLWTPLAITLAVESALFLGILTFITKGQRLMYLGKGLLVTPLRYGSLAFDLVTITRFASDLWLRRNRRWRK</sequence>
<evidence type="ECO:0000256" key="6">
    <source>
        <dbReference type="SAM" id="Phobius"/>
    </source>
</evidence>
<dbReference type="GO" id="GO:0005886">
    <property type="term" value="C:plasma membrane"/>
    <property type="evidence" value="ECO:0007669"/>
    <property type="project" value="UniProtKB-SubCell"/>
</dbReference>
<dbReference type="InterPro" id="IPR029044">
    <property type="entry name" value="Nucleotide-diphossugar_trans"/>
</dbReference>
<keyword evidence="4 8" id="KW-0808">Transferase</keyword>
<dbReference type="PANTHER" id="PTHR43646">
    <property type="entry name" value="GLYCOSYLTRANSFERASE"/>
    <property type="match status" value="1"/>
</dbReference>
<evidence type="ECO:0000256" key="3">
    <source>
        <dbReference type="ARBA" id="ARBA00022676"/>
    </source>
</evidence>
<evidence type="ECO:0000256" key="5">
    <source>
        <dbReference type="ARBA" id="ARBA00023136"/>
    </source>
</evidence>
<keyword evidence="6" id="KW-1133">Transmembrane helix</keyword>
<dbReference type="Pfam" id="PF00535">
    <property type="entry name" value="Glycos_transf_2"/>
    <property type="match status" value="1"/>
</dbReference>
<protein>
    <submittedName>
        <fullName evidence="8">Glycosyl transferase, group 2 domain protein</fullName>
    </submittedName>
</protein>
<evidence type="ECO:0000256" key="1">
    <source>
        <dbReference type="ARBA" id="ARBA00004236"/>
    </source>
</evidence>
<organism evidence="8">
    <name type="scientific">uncultured bacterium UPO43</name>
    <dbReference type="NCBI Taxonomy" id="1776968"/>
    <lineage>
        <taxon>Bacteria</taxon>
        <taxon>environmental samples</taxon>
    </lineage>
</organism>
<dbReference type="AlphaFoldDB" id="A0A126SXZ8"/>
<proteinExistence type="predicted"/>
<feature type="transmembrane region" description="Helical" evidence="6">
    <location>
        <begin position="362"/>
        <end position="385"/>
    </location>
</feature>
<keyword evidence="2" id="KW-1003">Cell membrane</keyword>
<evidence type="ECO:0000256" key="4">
    <source>
        <dbReference type="ARBA" id="ARBA00022679"/>
    </source>
</evidence>
<dbReference type="PANTHER" id="PTHR43646:SF2">
    <property type="entry name" value="GLYCOSYLTRANSFERASE 2-LIKE DOMAIN-CONTAINING PROTEIN"/>
    <property type="match status" value="1"/>
</dbReference>
<accession>A0A126SXZ8</accession>
<evidence type="ECO:0000256" key="2">
    <source>
        <dbReference type="ARBA" id="ARBA00022475"/>
    </source>
</evidence>
<dbReference type="GO" id="GO:0016757">
    <property type="term" value="F:glycosyltransferase activity"/>
    <property type="evidence" value="ECO:0007669"/>
    <property type="project" value="UniProtKB-KW"/>
</dbReference>
<feature type="transmembrane region" description="Helical" evidence="6">
    <location>
        <begin position="392"/>
        <end position="410"/>
    </location>
</feature>